<keyword evidence="1" id="KW-0472">Membrane</keyword>
<organism evidence="2 3">
    <name type="scientific">Aeoliella straminimaris</name>
    <dbReference type="NCBI Taxonomy" id="2954799"/>
    <lineage>
        <taxon>Bacteria</taxon>
        <taxon>Pseudomonadati</taxon>
        <taxon>Planctomycetota</taxon>
        <taxon>Planctomycetia</taxon>
        <taxon>Pirellulales</taxon>
        <taxon>Lacipirellulaceae</taxon>
        <taxon>Aeoliella</taxon>
    </lineage>
</organism>
<protein>
    <submittedName>
        <fullName evidence="2">Type II secretion system protein GspG</fullName>
    </submittedName>
</protein>
<dbReference type="Gene3D" id="3.30.700.10">
    <property type="entry name" value="Glycoprotein, Type 4 Pilin"/>
    <property type="match status" value="1"/>
</dbReference>
<proteinExistence type="predicted"/>
<sequence length="581" mass="64619">MFKRILKWSAIALGVFMVYFLWQLFWPSGPIEVSTQTTVITEPLADDGLPNYSKYLLDQMREGVTPENNGAIPLLQAMWPAELEAQDQQLVCRELGMEVLTTDGLRDIEDNRKLIDDMTTWYLKNQVPADEHLSDLDHDIKFFVENDYLRALGMQPWQADDAPPVADWVEAHAHDYALLHEAMARPEFYLPAPALLANPKVNVIVLDIPELHYPRPAVRSLALRANLRIGSGDLAGAWQDCQTMYRLADLETHCTLVSKLVAYACEGQAKETLLQLLQSPDLTPELAADMQQFITARQPGSTMRDAVDSFERIGFVTGMLEMSHARTPENPNDSIAGQFGIPIISAIAIDWNAILEIGNQEYDQIVAALDEPTATQQQAALDAWSNSLTKRSNAITTPGGIGGTALSRSARSKNIAYVLCQLLLPSIEAALGAERRVQSQRLLSQTAIALARYRLAHGEYPEQLGALVPDYLAAPLVDPHGNALAYQRTSDGFLLYSLGADGKDQGGSHEMWKTYQGYEMADTEAADRALRKRLGLPEYEPEFEGDYEFLRLTEPADDVAIRLPKLELPLPEFEPPDEPAF</sequence>
<dbReference type="EMBL" id="JAMXLR010000051">
    <property type="protein sequence ID" value="MCO6044989.1"/>
    <property type="molecule type" value="Genomic_DNA"/>
</dbReference>
<evidence type="ECO:0000313" key="2">
    <source>
        <dbReference type="EMBL" id="MCO6044989.1"/>
    </source>
</evidence>
<dbReference type="AlphaFoldDB" id="A0A9X2FEV7"/>
<dbReference type="RefSeq" id="WP_252853102.1">
    <property type="nucleotide sequence ID" value="NZ_JAMXLR010000051.1"/>
</dbReference>
<dbReference type="InterPro" id="IPR045584">
    <property type="entry name" value="Pilin-like"/>
</dbReference>
<keyword evidence="1" id="KW-0812">Transmembrane</keyword>
<gene>
    <name evidence="2" type="ORF">NG895_13850</name>
</gene>
<feature type="transmembrane region" description="Helical" evidence="1">
    <location>
        <begin position="5"/>
        <end position="26"/>
    </location>
</feature>
<name>A0A9X2FEV7_9BACT</name>
<comment type="caution">
    <text evidence="2">The sequence shown here is derived from an EMBL/GenBank/DDBJ whole genome shotgun (WGS) entry which is preliminary data.</text>
</comment>
<dbReference type="SUPFAM" id="SSF54523">
    <property type="entry name" value="Pili subunits"/>
    <property type="match status" value="1"/>
</dbReference>
<dbReference type="Proteomes" id="UP001155241">
    <property type="component" value="Unassembled WGS sequence"/>
</dbReference>
<evidence type="ECO:0000313" key="3">
    <source>
        <dbReference type="Proteomes" id="UP001155241"/>
    </source>
</evidence>
<evidence type="ECO:0000256" key="1">
    <source>
        <dbReference type="SAM" id="Phobius"/>
    </source>
</evidence>
<keyword evidence="1" id="KW-1133">Transmembrane helix</keyword>
<reference evidence="2" key="1">
    <citation type="submission" date="2022-06" db="EMBL/GenBank/DDBJ databases">
        <title>Aeoliella straminimaris, a novel planctomycete from sediments.</title>
        <authorList>
            <person name="Vitorino I.R."/>
            <person name="Lage O.M."/>
        </authorList>
    </citation>
    <scope>NUCLEOTIDE SEQUENCE</scope>
    <source>
        <strain evidence="2">ICT_H6.2</strain>
    </source>
</reference>
<keyword evidence="3" id="KW-1185">Reference proteome</keyword>
<accession>A0A9X2FEV7</accession>